<proteinExistence type="predicted"/>
<organism evidence="3 4">
    <name type="scientific">Actinocrispum wychmicini</name>
    <dbReference type="NCBI Taxonomy" id="1213861"/>
    <lineage>
        <taxon>Bacteria</taxon>
        <taxon>Bacillati</taxon>
        <taxon>Actinomycetota</taxon>
        <taxon>Actinomycetes</taxon>
        <taxon>Pseudonocardiales</taxon>
        <taxon>Pseudonocardiaceae</taxon>
        <taxon>Actinocrispum</taxon>
    </lineage>
</organism>
<gene>
    <name evidence="3" type="ORF">EV192_1011436</name>
</gene>
<keyword evidence="1" id="KW-1133">Transmembrane helix</keyword>
<dbReference type="PROSITE" id="PS51819">
    <property type="entry name" value="VOC"/>
    <property type="match status" value="1"/>
</dbReference>
<dbReference type="InterPro" id="IPR004360">
    <property type="entry name" value="Glyas_Fos-R_dOase_dom"/>
</dbReference>
<dbReference type="InterPro" id="IPR037523">
    <property type="entry name" value="VOC_core"/>
</dbReference>
<protein>
    <submittedName>
        <fullName evidence="3">Putative enzyme related to lactoylglutathione lyase</fullName>
    </submittedName>
</protein>
<evidence type="ECO:0000256" key="1">
    <source>
        <dbReference type="SAM" id="Phobius"/>
    </source>
</evidence>
<evidence type="ECO:0000313" key="3">
    <source>
        <dbReference type="EMBL" id="TCO65644.1"/>
    </source>
</evidence>
<comment type="caution">
    <text evidence="3">The sequence shown here is derived from an EMBL/GenBank/DDBJ whole genome shotgun (WGS) entry which is preliminary data.</text>
</comment>
<feature type="domain" description="VOC" evidence="2">
    <location>
        <begin position="1"/>
        <end position="117"/>
    </location>
</feature>
<dbReference type="Proteomes" id="UP000295680">
    <property type="component" value="Unassembled WGS sequence"/>
</dbReference>
<feature type="transmembrane region" description="Helical" evidence="1">
    <location>
        <begin position="23"/>
        <end position="42"/>
    </location>
</feature>
<keyword evidence="1" id="KW-0812">Transmembrane</keyword>
<reference evidence="3 4" key="1">
    <citation type="submission" date="2019-03" db="EMBL/GenBank/DDBJ databases">
        <title>Genomic Encyclopedia of Type Strains, Phase IV (KMG-IV): sequencing the most valuable type-strain genomes for metagenomic binning, comparative biology and taxonomic classification.</title>
        <authorList>
            <person name="Goeker M."/>
        </authorList>
    </citation>
    <scope>NUCLEOTIDE SEQUENCE [LARGE SCALE GENOMIC DNA]</scope>
    <source>
        <strain evidence="3 4">DSM 45934</strain>
    </source>
</reference>
<accession>A0A4R2K051</accession>
<dbReference type="SUPFAM" id="SSF54593">
    <property type="entry name" value="Glyoxalase/Bleomycin resistance protein/Dihydroxybiphenyl dioxygenase"/>
    <property type="match status" value="1"/>
</dbReference>
<keyword evidence="3" id="KW-0456">Lyase</keyword>
<dbReference type="Pfam" id="PF00903">
    <property type="entry name" value="Glyoxalase"/>
    <property type="match status" value="1"/>
</dbReference>
<evidence type="ECO:0000313" key="4">
    <source>
        <dbReference type="Proteomes" id="UP000295680"/>
    </source>
</evidence>
<dbReference type="AlphaFoldDB" id="A0A4R2K051"/>
<dbReference type="Gene3D" id="3.10.180.10">
    <property type="entry name" value="2,3-Dihydroxybiphenyl 1,2-Dioxygenase, domain 1"/>
    <property type="match status" value="1"/>
</dbReference>
<keyword evidence="4" id="KW-1185">Reference proteome</keyword>
<dbReference type="GO" id="GO:0016829">
    <property type="term" value="F:lyase activity"/>
    <property type="evidence" value="ECO:0007669"/>
    <property type="project" value="UniProtKB-KW"/>
</dbReference>
<name>A0A4R2K051_9PSEU</name>
<dbReference type="InterPro" id="IPR029068">
    <property type="entry name" value="Glyas_Bleomycin-R_OHBP_Dase"/>
</dbReference>
<evidence type="ECO:0000259" key="2">
    <source>
        <dbReference type="PROSITE" id="PS51819"/>
    </source>
</evidence>
<dbReference type="EMBL" id="SLWS01000001">
    <property type="protein sequence ID" value="TCO65644.1"/>
    <property type="molecule type" value="Genomic_DNA"/>
</dbReference>
<keyword evidence="1" id="KW-0472">Membrane</keyword>
<sequence length="119" mass="13148">MLDEPIAFAASTDLARSREFYEGALWLTVLAVTPFALVLPGIRVTKVDSFTPQPFTVLGWRVDDIDSTIRTLTERGVKFTRYDGMGQDDLGVWTTPDGSKVAWFTDPDGNTLSLTQFAA</sequence>